<name>A0A5N5TK46_9CRUS</name>
<keyword evidence="5" id="KW-0010">Activator</keyword>
<dbReference type="GO" id="GO:0045944">
    <property type="term" value="P:positive regulation of transcription by RNA polymerase II"/>
    <property type="evidence" value="ECO:0007669"/>
    <property type="project" value="TreeGrafter"/>
</dbReference>
<dbReference type="AlphaFoldDB" id="A0A5N5TK46"/>
<dbReference type="PANTHER" id="PTHR12433">
    <property type="entry name" value="MEDIATOR OF RNA POLYMERASE II TRANSCRIPTION SUBUNIT 25"/>
    <property type="match status" value="1"/>
</dbReference>
<evidence type="ECO:0000259" key="10">
    <source>
        <dbReference type="Pfam" id="PF11232"/>
    </source>
</evidence>
<evidence type="ECO:0000313" key="13">
    <source>
        <dbReference type="Proteomes" id="UP000326759"/>
    </source>
</evidence>
<evidence type="ECO:0000256" key="2">
    <source>
        <dbReference type="ARBA" id="ARBA00009102"/>
    </source>
</evidence>
<feature type="domain" description="Mediator complex subunit Med25 PTOV" evidence="10">
    <location>
        <begin position="286"/>
        <end position="429"/>
    </location>
</feature>
<dbReference type="Pfam" id="PF11265">
    <property type="entry name" value="Med25_VWA"/>
    <property type="match status" value="1"/>
</dbReference>
<evidence type="ECO:0000256" key="4">
    <source>
        <dbReference type="ARBA" id="ARBA00023015"/>
    </source>
</evidence>
<evidence type="ECO:0000256" key="1">
    <source>
        <dbReference type="ARBA" id="ARBA00004123"/>
    </source>
</evidence>
<keyword evidence="4" id="KW-0805">Transcription regulation</keyword>
<keyword evidence="13" id="KW-1185">Reference proteome</keyword>
<comment type="subcellular location">
    <subcellularLocation>
        <location evidence="1">Nucleus</location>
    </subcellularLocation>
</comment>
<dbReference type="Pfam" id="PF11232">
    <property type="entry name" value="Med25"/>
    <property type="match status" value="1"/>
</dbReference>
<keyword evidence="6" id="KW-0804">Transcription</keyword>
<gene>
    <name evidence="12" type="primary">med25</name>
    <name evidence="12" type="ORF">Anas_02749</name>
</gene>
<feature type="domain" description="Mediator of RNA polymerase II transcription subunit 25 von Willebrand factor type A" evidence="11">
    <location>
        <begin position="10"/>
        <end position="181"/>
    </location>
</feature>
<dbReference type="Proteomes" id="UP000326759">
    <property type="component" value="Unassembled WGS sequence"/>
</dbReference>
<evidence type="ECO:0000259" key="11">
    <source>
        <dbReference type="Pfam" id="PF11265"/>
    </source>
</evidence>
<dbReference type="OrthoDB" id="7690434at2759"/>
<dbReference type="GO" id="GO:0016592">
    <property type="term" value="C:mediator complex"/>
    <property type="evidence" value="ECO:0007669"/>
    <property type="project" value="TreeGrafter"/>
</dbReference>
<dbReference type="PANTHER" id="PTHR12433:SF11">
    <property type="entry name" value="MEDIATOR OF RNA POLYMERASE II TRANSCRIPTION SUBUNIT 25"/>
    <property type="match status" value="1"/>
</dbReference>
<evidence type="ECO:0000256" key="5">
    <source>
        <dbReference type="ARBA" id="ARBA00023159"/>
    </source>
</evidence>
<dbReference type="InterPro" id="IPR021394">
    <property type="entry name" value="Med25_PTOV"/>
</dbReference>
<evidence type="ECO:0000256" key="7">
    <source>
        <dbReference type="ARBA" id="ARBA00023242"/>
    </source>
</evidence>
<accession>A0A5N5TK46</accession>
<evidence type="ECO:0000256" key="6">
    <source>
        <dbReference type="ARBA" id="ARBA00023163"/>
    </source>
</evidence>
<proteinExistence type="inferred from homology"/>
<dbReference type="Gene3D" id="2.40.290.30">
    <property type="entry name" value="Mediator complex subunit 25, ACID domain"/>
    <property type="match status" value="1"/>
</dbReference>
<keyword evidence="7" id="KW-0539">Nucleus</keyword>
<feature type="non-terminal residue" evidence="12">
    <location>
        <position position="569"/>
    </location>
</feature>
<evidence type="ECO:0000256" key="3">
    <source>
        <dbReference type="ARBA" id="ARBA00019694"/>
    </source>
</evidence>
<evidence type="ECO:0000256" key="8">
    <source>
        <dbReference type="ARBA" id="ARBA00031958"/>
    </source>
</evidence>
<dbReference type="InterPro" id="IPR038196">
    <property type="entry name" value="Med25_PTOV_sf"/>
</dbReference>
<comment type="similarity">
    <text evidence="2">Belongs to the Mediator complex subunit 25 family.</text>
</comment>
<protein>
    <recommendedName>
        <fullName evidence="3">Mediator of RNA polymerase II transcription subunit 25</fullName>
    </recommendedName>
    <alternativeName>
        <fullName evidence="8">Mediator complex subunit 25</fullName>
    </alternativeName>
</protein>
<organism evidence="12 13">
    <name type="scientific">Armadillidium nasatum</name>
    <dbReference type="NCBI Taxonomy" id="96803"/>
    <lineage>
        <taxon>Eukaryota</taxon>
        <taxon>Metazoa</taxon>
        <taxon>Ecdysozoa</taxon>
        <taxon>Arthropoda</taxon>
        <taxon>Crustacea</taxon>
        <taxon>Multicrustacea</taxon>
        <taxon>Malacostraca</taxon>
        <taxon>Eumalacostraca</taxon>
        <taxon>Peracarida</taxon>
        <taxon>Isopoda</taxon>
        <taxon>Oniscidea</taxon>
        <taxon>Crinocheta</taxon>
        <taxon>Armadillidiidae</taxon>
        <taxon>Armadillidium</taxon>
    </lineage>
</organism>
<dbReference type="InterPro" id="IPR021419">
    <property type="entry name" value="Mediator_Med25_VWA"/>
</dbReference>
<dbReference type="EMBL" id="SEYY01000759">
    <property type="protein sequence ID" value="KAB7506528.1"/>
    <property type="molecule type" value="Genomic_DNA"/>
</dbReference>
<evidence type="ECO:0000256" key="9">
    <source>
        <dbReference type="SAM" id="MobiDB-lite"/>
    </source>
</evidence>
<reference evidence="12 13" key="1">
    <citation type="journal article" date="2019" name="PLoS Biol.">
        <title>Sex chromosomes control vertical transmission of feminizing Wolbachia symbionts in an isopod.</title>
        <authorList>
            <person name="Becking T."/>
            <person name="Chebbi M.A."/>
            <person name="Giraud I."/>
            <person name="Moumen B."/>
            <person name="Laverre T."/>
            <person name="Caubet Y."/>
            <person name="Peccoud J."/>
            <person name="Gilbert C."/>
            <person name="Cordaux R."/>
        </authorList>
    </citation>
    <scope>NUCLEOTIDE SEQUENCE [LARGE SCALE GENOMIC DNA]</scope>
    <source>
        <strain evidence="12">ANa2</strain>
        <tissue evidence="12">Whole body excluding digestive tract and cuticle</tissue>
    </source>
</reference>
<dbReference type="GO" id="GO:0005667">
    <property type="term" value="C:transcription regulator complex"/>
    <property type="evidence" value="ECO:0007669"/>
    <property type="project" value="TreeGrafter"/>
</dbReference>
<comment type="caution">
    <text evidence="12">The sequence shown here is derived from an EMBL/GenBank/DDBJ whole genome shotgun (WGS) entry which is preliminary data.</text>
</comment>
<sequence length="569" mass="63746">MNLKENATYCLGVQYAVVFFGSELSVMGGCTQIETEGPTSSHSSVLKMIKEANYPNGMISRQLYSSYSYRNTCRQAYIHEAMETAIEVFKYLSEGDIYCDNVDRCIVIVTQSSPIENLFATSSPENILTELKKVGVKTSIISAHKMVELYKLFEGAGGDLQSITAVNYAVQSQHLVLLNGLVLNEPGMNPCLNKKSIETDVQPVPATLTPNAALPNISHSSCDNSLPNSRIHSSHVQMITPPTSNNPPPHTFTPIISDRPTQPTVNESSNENIQSTISTQKVSFTQNIIWEGILEFQDKVNSSVTNSGLLNRIPCKVIPVVNFKALINTKGWSNTIHLVFLPKTLLQSVPNSYFQNPLRVFFNLEAGPSLKNLSSILSKSHGACGHFRDNNEMKMLLLVYSVDKDAFVGFIPQDQTGFVALMKQIISSQPRNLQQSSNVEQKKERETDSDLSLVKKRAYQPTPSERQQLQEQQQCQQQQQHQEQRLQLLQQQQHFVLLQQHQQSQNMETMRNINSNQNQSLPSISLITPQTCLPGIQPPKVMGNSLNIDWRRVRQINIGGQRVSYHSDQ</sequence>
<evidence type="ECO:0000313" key="12">
    <source>
        <dbReference type="EMBL" id="KAB7506528.1"/>
    </source>
</evidence>
<feature type="region of interest" description="Disordered" evidence="9">
    <location>
        <begin position="432"/>
        <end position="454"/>
    </location>
</feature>